<comment type="caution">
    <text evidence="1">The sequence shown here is derived from an EMBL/GenBank/DDBJ whole genome shotgun (WGS) entry which is preliminary data.</text>
</comment>
<reference evidence="2" key="2">
    <citation type="submission" date="2008-04" db="EMBL/GenBank/DDBJ databases">
        <title>Draft genome sequence of Providencia stuartii(ATCC 25827).</title>
        <authorList>
            <person name="Sudarsanam P."/>
            <person name="Ley R."/>
            <person name="Guruge J."/>
            <person name="Turnbaugh P.J."/>
            <person name="Mahowald M."/>
            <person name="Liep D."/>
            <person name="Gordon J."/>
        </authorList>
    </citation>
    <scope>NUCLEOTIDE SEQUENCE [LARGE SCALE GENOMIC DNA]</scope>
    <source>
        <strain evidence="2">ATCC 25827</strain>
    </source>
</reference>
<dbReference type="RefSeq" id="WP_004916515.1">
    <property type="nucleotide sequence ID" value="NZ_DS607648.1"/>
</dbReference>
<proteinExistence type="predicted"/>
<reference evidence="1 2" key="3">
    <citation type="submission" date="2008-05" db="EMBL/GenBank/DDBJ databases">
        <authorList>
            <person name="Fulton L."/>
            <person name="Clifton S."/>
            <person name="Fulton B."/>
            <person name="Xu J."/>
            <person name="Minx P."/>
            <person name="Pepin K.H."/>
            <person name="Johnson M."/>
            <person name="Thiruvilangam P."/>
            <person name="Bhonagiri V."/>
            <person name="Nash W.E."/>
            <person name="Mardis E.R."/>
            <person name="Wilson R.K."/>
        </authorList>
    </citation>
    <scope>NUCLEOTIDE SEQUENCE [LARGE SCALE GENOMIC DNA]</scope>
    <source>
        <strain evidence="1 2">ATCC 25827</strain>
    </source>
</reference>
<sequence>MRILGVRVSPSVASFIVYCTESKSLVCSDVINIPCTLDTPEKLKYVRNNILDILMFYNVDIASIRVTEANSQNMSIDRLYIEAVIQEAFSSSEVKKYFTIRKSGIRSGLNVSDAEYKQLLKSEITIHDIDNSSFTQETNEAMMAALAVEGKF</sequence>
<evidence type="ECO:0000313" key="1">
    <source>
        <dbReference type="EMBL" id="EDU57671.1"/>
    </source>
</evidence>
<name>A0AA86YP68_PROST</name>
<accession>A0AA86YP68</accession>
<dbReference type="AlphaFoldDB" id="A0AA86YP68"/>
<dbReference type="EMBL" id="ABJD02000117">
    <property type="protein sequence ID" value="EDU57671.1"/>
    <property type="molecule type" value="Genomic_DNA"/>
</dbReference>
<dbReference type="GeneID" id="93520424"/>
<evidence type="ECO:0000313" key="2">
    <source>
        <dbReference type="Proteomes" id="UP000004506"/>
    </source>
</evidence>
<gene>
    <name evidence="1" type="ORF">PROSTU_04448</name>
</gene>
<organism evidence="1 2">
    <name type="scientific">Providencia stuartii ATCC 25827</name>
    <dbReference type="NCBI Taxonomy" id="471874"/>
    <lineage>
        <taxon>Bacteria</taxon>
        <taxon>Pseudomonadati</taxon>
        <taxon>Pseudomonadota</taxon>
        <taxon>Gammaproteobacteria</taxon>
        <taxon>Enterobacterales</taxon>
        <taxon>Morganellaceae</taxon>
        <taxon>Providencia</taxon>
    </lineage>
</organism>
<dbReference type="Proteomes" id="UP000004506">
    <property type="component" value="Unassembled WGS sequence"/>
</dbReference>
<protein>
    <submittedName>
        <fullName evidence="1">Uncharacterized protein</fullName>
    </submittedName>
</protein>
<reference evidence="2" key="1">
    <citation type="submission" date="2008-04" db="EMBL/GenBank/DDBJ databases">
        <title>Draft genome sequence of Providencia stuartii (ATCC 25827).</title>
        <authorList>
            <person name="Sudarsanam P."/>
            <person name="Ley R."/>
            <person name="Guruge J."/>
            <person name="Turnbaugh P.J."/>
            <person name="Mahowald M."/>
            <person name="Liep D."/>
            <person name="Gordon J."/>
        </authorList>
    </citation>
    <scope>NUCLEOTIDE SEQUENCE [LARGE SCALE GENOMIC DNA]</scope>
    <source>
        <strain evidence="2">ATCC 25827</strain>
    </source>
</reference>